<keyword evidence="1" id="KW-0378">Hydrolase</keyword>
<sequence>MNYDPRRSVRAPLSSSDLSLARRLAPVIRFAANEPFLPSHVGVTVFDAPGTSSSAPLEVTFGPGVARVIEYAIWWDWDIGHLYELEHVWLKLDGKDNIVSIDASAHGRLFAMTRPDGSLPVEDGRVTLYSEPGKHAFHAAPDAIIAKKREMTAACRELAGIDGVLINEMFEQRFSHVTAENHRAVRRHLETHAFEPSFEFSQRFDLSEVHFLSWPDLYEYIAARVPEVIGEVGADSKLIKAVLLDSGDTLVDEGTEVFDGEGYVIEAELIPGAREMVEALAREGYRMALVADGRVRSFETILGRHGIRPHLCAEIISEAVGCDKPDPRMFAAALDALGLSAEDAGQVVMIGNHLTRDIKGANRLGLISIWQSWSSRRSRLPADGEEVPDYTVRTPGEVPEVLAHIERVMARDKKLD</sequence>
<dbReference type="RefSeq" id="WP_284340394.1">
    <property type="nucleotide sequence ID" value="NZ_BSNS01000011.1"/>
</dbReference>
<accession>A0ABQ5W4U3</accession>
<evidence type="ECO:0000256" key="2">
    <source>
        <dbReference type="ARBA" id="ARBA00022842"/>
    </source>
</evidence>
<organism evidence="3 4">
    <name type="scientific">Devosia nitrariae</name>
    <dbReference type="NCBI Taxonomy" id="2071872"/>
    <lineage>
        <taxon>Bacteria</taxon>
        <taxon>Pseudomonadati</taxon>
        <taxon>Pseudomonadota</taxon>
        <taxon>Alphaproteobacteria</taxon>
        <taxon>Hyphomicrobiales</taxon>
        <taxon>Devosiaceae</taxon>
        <taxon>Devosia</taxon>
    </lineage>
</organism>
<comment type="caution">
    <text evidence="3">The sequence shown here is derived from an EMBL/GenBank/DDBJ whole genome shotgun (WGS) entry which is preliminary data.</text>
</comment>
<dbReference type="Proteomes" id="UP001156691">
    <property type="component" value="Unassembled WGS sequence"/>
</dbReference>
<dbReference type="EMBL" id="BSNS01000011">
    <property type="protein sequence ID" value="GLQ54951.1"/>
    <property type="molecule type" value="Genomic_DNA"/>
</dbReference>
<dbReference type="InterPro" id="IPR023214">
    <property type="entry name" value="HAD_sf"/>
</dbReference>
<protein>
    <recommendedName>
        <fullName evidence="5">Hydrolase of the HAD superfamily</fullName>
    </recommendedName>
</protein>
<evidence type="ECO:0000256" key="1">
    <source>
        <dbReference type="ARBA" id="ARBA00022801"/>
    </source>
</evidence>
<dbReference type="PANTHER" id="PTHR46470">
    <property type="entry name" value="N-ACYLNEURAMINATE-9-PHOSPHATASE"/>
    <property type="match status" value="1"/>
</dbReference>
<evidence type="ECO:0000313" key="3">
    <source>
        <dbReference type="EMBL" id="GLQ54951.1"/>
    </source>
</evidence>
<name>A0ABQ5W4U3_9HYPH</name>
<dbReference type="InterPro" id="IPR051400">
    <property type="entry name" value="HAD-like_hydrolase"/>
</dbReference>
<proteinExistence type="predicted"/>
<gene>
    <name evidence="3" type="ORF">GCM10010862_22100</name>
</gene>
<evidence type="ECO:0000313" key="4">
    <source>
        <dbReference type="Proteomes" id="UP001156691"/>
    </source>
</evidence>
<dbReference type="Pfam" id="PF00702">
    <property type="entry name" value="Hydrolase"/>
    <property type="match status" value="1"/>
</dbReference>
<keyword evidence="4" id="KW-1185">Reference proteome</keyword>
<dbReference type="InterPro" id="IPR036412">
    <property type="entry name" value="HAD-like_sf"/>
</dbReference>
<reference evidence="4" key="1">
    <citation type="journal article" date="2019" name="Int. J. Syst. Evol. Microbiol.">
        <title>The Global Catalogue of Microorganisms (GCM) 10K type strain sequencing project: providing services to taxonomists for standard genome sequencing and annotation.</title>
        <authorList>
            <consortium name="The Broad Institute Genomics Platform"/>
            <consortium name="The Broad Institute Genome Sequencing Center for Infectious Disease"/>
            <person name="Wu L."/>
            <person name="Ma J."/>
        </authorList>
    </citation>
    <scope>NUCLEOTIDE SEQUENCE [LARGE SCALE GENOMIC DNA]</scope>
    <source>
        <strain evidence="4">NBRC 112416</strain>
    </source>
</reference>
<evidence type="ECO:0008006" key="5">
    <source>
        <dbReference type="Google" id="ProtNLM"/>
    </source>
</evidence>
<dbReference type="SUPFAM" id="SSF56784">
    <property type="entry name" value="HAD-like"/>
    <property type="match status" value="1"/>
</dbReference>
<dbReference type="Gene3D" id="3.40.50.1000">
    <property type="entry name" value="HAD superfamily/HAD-like"/>
    <property type="match status" value="1"/>
</dbReference>
<keyword evidence="2" id="KW-0460">Magnesium</keyword>